<accession>A0A2I0UA06</accession>
<dbReference type="Proteomes" id="UP000233556">
    <property type="component" value="Unassembled WGS sequence"/>
</dbReference>
<feature type="domain" description="Reverse transcriptase" evidence="1">
    <location>
        <begin position="172"/>
        <end position="337"/>
    </location>
</feature>
<evidence type="ECO:0000313" key="2">
    <source>
        <dbReference type="EMBL" id="PKU42896.1"/>
    </source>
</evidence>
<keyword evidence="2" id="KW-0808">Transferase</keyword>
<dbReference type="PANTHER" id="PTHR33332">
    <property type="entry name" value="REVERSE TRANSCRIPTASE DOMAIN-CONTAINING PROTEIN"/>
    <property type="match status" value="1"/>
</dbReference>
<proteinExistence type="predicted"/>
<keyword evidence="2" id="KW-0695">RNA-directed DNA polymerase</keyword>
<dbReference type="GO" id="GO:0003964">
    <property type="term" value="F:RNA-directed DNA polymerase activity"/>
    <property type="evidence" value="ECO:0007669"/>
    <property type="project" value="UniProtKB-KW"/>
</dbReference>
<dbReference type="EMBL" id="KZ505950">
    <property type="protein sequence ID" value="PKU42896.1"/>
    <property type="molecule type" value="Genomic_DNA"/>
</dbReference>
<dbReference type="Pfam" id="PF00078">
    <property type="entry name" value="RVT_1"/>
    <property type="match status" value="1"/>
</dbReference>
<reference evidence="3" key="1">
    <citation type="submission" date="2017-11" db="EMBL/GenBank/DDBJ databases">
        <authorList>
            <person name="Lima N.C."/>
            <person name="Parody-Merino A.M."/>
            <person name="Battley P.F."/>
            <person name="Fidler A.E."/>
            <person name="Prosdocimi F."/>
        </authorList>
    </citation>
    <scope>NUCLEOTIDE SEQUENCE [LARGE SCALE GENOMIC DNA]</scope>
</reference>
<reference evidence="3" key="2">
    <citation type="submission" date="2017-12" db="EMBL/GenBank/DDBJ databases">
        <title>Genome sequence of the Bar-tailed Godwit (Limosa lapponica baueri).</title>
        <authorList>
            <person name="Lima N.C.B."/>
            <person name="Parody-Merino A.M."/>
            <person name="Battley P.F."/>
            <person name="Fidler A.E."/>
            <person name="Prosdocimi F."/>
        </authorList>
    </citation>
    <scope>NUCLEOTIDE SEQUENCE [LARGE SCALE GENOMIC DNA]</scope>
</reference>
<dbReference type="OrthoDB" id="416454at2759"/>
<dbReference type="PROSITE" id="PS50878">
    <property type="entry name" value="RT_POL"/>
    <property type="match status" value="1"/>
</dbReference>
<evidence type="ECO:0000259" key="1">
    <source>
        <dbReference type="PROSITE" id="PS50878"/>
    </source>
</evidence>
<dbReference type="InterPro" id="IPR000477">
    <property type="entry name" value="RT_dom"/>
</dbReference>
<keyword evidence="2" id="KW-0548">Nucleotidyltransferase</keyword>
<protein>
    <submittedName>
        <fullName evidence="2">Rna-directed dna polymerase from mobile element jockey-like</fullName>
    </submittedName>
</protein>
<sequence length="337" mass="37737">MMERLLLGIISKHPEENRAIRSSQHGLANGKSCLTNLIAFYDGMTGWIDEGRAVDVFHLDFSKAFDTVSHSILKDGSRNIVTKEEEKAEVLHAFFASVFKSKTSFSLSTQPTELVDRGGEQNEAPVTQSKMVKNLLQLLDIHKSMGPDGIHKRVLKKLAEVLTKPLSIIYQQSRQIGEVPADWKLATVMAIHKKGWKEDPVDYRPVILTLVPGKVMEEIIVSTIMRHIQDYQDKVTHLLDEGKAVDVVYPGFSKAFDTISHSILLEKLAVYALDGCTFCWVKNWQEGRAQRVVVNGVKSSWMLVTSGVPQDSALGPVPFNIFINDLDKEIECTLECT</sequence>
<gene>
    <name evidence="2" type="ORF">llap_6803</name>
</gene>
<evidence type="ECO:0000313" key="3">
    <source>
        <dbReference type="Proteomes" id="UP000233556"/>
    </source>
</evidence>
<dbReference type="AlphaFoldDB" id="A0A2I0UA06"/>
<name>A0A2I0UA06_LIMLA</name>
<keyword evidence="3" id="KW-1185">Reference proteome</keyword>
<organism evidence="2 3">
    <name type="scientific">Limosa lapponica baueri</name>
    <dbReference type="NCBI Taxonomy" id="1758121"/>
    <lineage>
        <taxon>Eukaryota</taxon>
        <taxon>Metazoa</taxon>
        <taxon>Chordata</taxon>
        <taxon>Craniata</taxon>
        <taxon>Vertebrata</taxon>
        <taxon>Euteleostomi</taxon>
        <taxon>Archelosauria</taxon>
        <taxon>Archosauria</taxon>
        <taxon>Dinosauria</taxon>
        <taxon>Saurischia</taxon>
        <taxon>Theropoda</taxon>
        <taxon>Coelurosauria</taxon>
        <taxon>Aves</taxon>
        <taxon>Neognathae</taxon>
        <taxon>Neoaves</taxon>
        <taxon>Charadriiformes</taxon>
        <taxon>Scolopacidae</taxon>
        <taxon>Limosa</taxon>
    </lineage>
</organism>